<dbReference type="Proteomes" id="UP000828390">
    <property type="component" value="Unassembled WGS sequence"/>
</dbReference>
<dbReference type="EMBL" id="JAIWYP010000011">
    <property type="protein sequence ID" value="KAH3741816.1"/>
    <property type="molecule type" value="Genomic_DNA"/>
</dbReference>
<proteinExistence type="predicted"/>
<evidence type="ECO:0000313" key="3">
    <source>
        <dbReference type="Proteomes" id="UP000828390"/>
    </source>
</evidence>
<gene>
    <name evidence="2" type="ORF">DPMN_048544</name>
</gene>
<dbReference type="AlphaFoldDB" id="A0A9D4DCL2"/>
<organism evidence="2 3">
    <name type="scientific">Dreissena polymorpha</name>
    <name type="common">Zebra mussel</name>
    <name type="synonym">Mytilus polymorpha</name>
    <dbReference type="NCBI Taxonomy" id="45954"/>
    <lineage>
        <taxon>Eukaryota</taxon>
        <taxon>Metazoa</taxon>
        <taxon>Spiralia</taxon>
        <taxon>Lophotrochozoa</taxon>
        <taxon>Mollusca</taxon>
        <taxon>Bivalvia</taxon>
        <taxon>Autobranchia</taxon>
        <taxon>Heteroconchia</taxon>
        <taxon>Euheterodonta</taxon>
        <taxon>Imparidentia</taxon>
        <taxon>Neoheterodontei</taxon>
        <taxon>Myida</taxon>
        <taxon>Dreissenoidea</taxon>
        <taxon>Dreissenidae</taxon>
        <taxon>Dreissena</taxon>
    </lineage>
</organism>
<feature type="region of interest" description="Disordered" evidence="1">
    <location>
        <begin position="30"/>
        <end position="51"/>
    </location>
</feature>
<evidence type="ECO:0000313" key="2">
    <source>
        <dbReference type="EMBL" id="KAH3741816.1"/>
    </source>
</evidence>
<feature type="compositionally biased region" description="Basic and acidic residues" evidence="1">
    <location>
        <begin position="34"/>
        <end position="51"/>
    </location>
</feature>
<keyword evidence="3" id="KW-1185">Reference proteome</keyword>
<protein>
    <submittedName>
        <fullName evidence="2">Uncharacterized protein</fullName>
    </submittedName>
</protein>
<name>A0A9D4DCL2_DREPO</name>
<reference evidence="2" key="2">
    <citation type="submission" date="2020-11" db="EMBL/GenBank/DDBJ databases">
        <authorList>
            <person name="McCartney M.A."/>
            <person name="Auch B."/>
            <person name="Kono T."/>
            <person name="Mallez S."/>
            <person name="Becker A."/>
            <person name="Gohl D.M."/>
            <person name="Silverstein K.A.T."/>
            <person name="Koren S."/>
            <person name="Bechman K.B."/>
            <person name="Herman A."/>
            <person name="Abrahante J.E."/>
            <person name="Garbe J."/>
        </authorList>
    </citation>
    <scope>NUCLEOTIDE SEQUENCE</scope>
    <source>
        <strain evidence="2">Duluth1</strain>
        <tissue evidence="2">Whole animal</tissue>
    </source>
</reference>
<accession>A0A9D4DCL2</accession>
<comment type="caution">
    <text evidence="2">The sequence shown here is derived from an EMBL/GenBank/DDBJ whole genome shotgun (WGS) entry which is preliminary data.</text>
</comment>
<reference evidence="2" key="1">
    <citation type="journal article" date="2019" name="bioRxiv">
        <title>The Genome of the Zebra Mussel, Dreissena polymorpha: A Resource for Invasive Species Research.</title>
        <authorList>
            <person name="McCartney M.A."/>
            <person name="Auch B."/>
            <person name="Kono T."/>
            <person name="Mallez S."/>
            <person name="Zhang Y."/>
            <person name="Obille A."/>
            <person name="Becker A."/>
            <person name="Abrahante J.E."/>
            <person name="Garbe J."/>
            <person name="Badalamenti J.P."/>
            <person name="Herman A."/>
            <person name="Mangelson H."/>
            <person name="Liachko I."/>
            <person name="Sullivan S."/>
            <person name="Sone E.D."/>
            <person name="Koren S."/>
            <person name="Silverstein K.A.T."/>
            <person name="Beckman K.B."/>
            <person name="Gohl D.M."/>
        </authorList>
    </citation>
    <scope>NUCLEOTIDE SEQUENCE</scope>
    <source>
        <strain evidence="2">Duluth1</strain>
        <tissue evidence="2">Whole animal</tissue>
    </source>
</reference>
<sequence length="148" mass="17307">MCKQHKTRTVVPVPPLVHAKVRTLNLSNLRPNLGRKEGYPTEPEAHSPDLDSRYTEAKLQLKEYLQSQESMTLGTKFSRHPFNQFLFSTVPKPFHIVNPKQVVRQSLEPVDTRERQLPHHGIYEHAEQVTFQIVIDKKKHKLKLQRNE</sequence>
<evidence type="ECO:0000256" key="1">
    <source>
        <dbReference type="SAM" id="MobiDB-lite"/>
    </source>
</evidence>